<accession>A0ABT4UB85</accession>
<evidence type="ECO:0000256" key="4">
    <source>
        <dbReference type="ARBA" id="ARBA00022807"/>
    </source>
</evidence>
<sequence length="131" mass="13739">MAEAVAAPAAPASTVARNAVEHALDQVGKPYRYGGGGPDSFDCSGLVKWAYGKAGRSLPRTTYDQYRQGTPVSRANAARGDLVFFYSGPSHVGIHLGDGRMVHAPSSGKTVQVVRLAGHYADNIAGIRRVG</sequence>
<evidence type="ECO:0000313" key="6">
    <source>
        <dbReference type="EMBL" id="MDA2814240.1"/>
    </source>
</evidence>
<evidence type="ECO:0000256" key="1">
    <source>
        <dbReference type="ARBA" id="ARBA00007074"/>
    </source>
</evidence>
<name>A0ABT4UB85_9ACTN</name>
<evidence type="ECO:0000259" key="5">
    <source>
        <dbReference type="PROSITE" id="PS51935"/>
    </source>
</evidence>
<proteinExistence type="inferred from homology"/>
<evidence type="ECO:0000256" key="3">
    <source>
        <dbReference type="ARBA" id="ARBA00022801"/>
    </source>
</evidence>
<feature type="domain" description="NlpC/P60" evidence="5">
    <location>
        <begin position="13"/>
        <end position="131"/>
    </location>
</feature>
<dbReference type="InterPro" id="IPR038765">
    <property type="entry name" value="Papain-like_cys_pep_sf"/>
</dbReference>
<keyword evidence="7" id="KW-1185">Reference proteome</keyword>
<gene>
    <name evidence="6" type="ORF">O4J56_26565</name>
</gene>
<keyword evidence="4" id="KW-0788">Thiol protease</keyword>
<dbReference type="InterPro" id="IPR000064">
    <property type="entry name" value="NLP_P60_dom"/>
</dbReference>
<evidence type="ECO:0000256" key="2">
    <source>
        <dbReference type="ARBA" id="ARBA00022670"/>
    </source>
</evidence>
<organism evidence="6 7">
    <name type="scientific">Nocardiopsis endophytica</name>
    <dbReference type="NCBI Taxonomy" id="3018445"/>
    <lineage>
        <taxon>Bacteria</taxon>
        <taxon>Bacillati</taxon>
        <taxon>Actinomycetota</taxon>
        <taxon>Actinomycetes</taxon>
        <taxon>Streptosporangiales</taxon>
        <taxon>Nocardiopsidaceae</taxon>
        <taxon>Nocardiopsis</taxon>
    </lineage>
</organism>
<dbReference type="InterPro" id="IPR051202">
    <property type="entry name" value="Peptidase_C40"/>
</dbReference>
<dbReference type="EMBL" id="JAQFWQ010000110">
    <property type="protein sequence ID" value="MDA2814240.1"/>
    <property type="molecule type" value="Genomic_DNA"/>
</dbReference>
<dbReference type="PROSITE" id="PS51935">
    <property type="entry name" value="NLPC_P60"/>
    <property type="match status" value="1"/>
</dbReference>
<keyword evidence="3" id="KW-0378">Hydrolase</keyword>
<evidence type="ECO:0000313" key="7">
    <source>
        <dbReference type="Proteomes" id="UP001527866"/>
    </source>
</evidence>
<comment type="similarity">
    <text evidence="1">Belongs to the peptidase C40 family.</text>
</comment>
<dbReference type="PANTHER" id="PTHR47053:SF1">
    <property type="entry name" value="MUREIN DD-ENDOPEPTIDASE MEPH-RELATED"/>
    <property type="match status" value="1"/>
</dbReference>
<protein>
    <submittedName>
        <fullName evidence="6">C40 family peptidase</fullName>
    </submittedName>
</protein>
<dbReference type="RefSeq" id="WP_270689559.1">
    <property type="nucleotide sequence ID" value="NZ_JAQFWQ010000110.1"/>
</dbReference>
<dbReference type="Pfam" id="PF00877">
    <property type="entry name" value="NLPC_P60"/>
    <property type="match status" value="1"/>
</dbReference>
<comment type="caution">
    <text evidence="6">The sequence shown here is derived from an EMBL/GenBank/DDBJ whole genome shotgun (WGS) entry which is preliminary data.</text>
</comment>
<dbReference type="SUPFAM" id="SSF54001">
    <property type="entry name" value="Cysteine proteinases"/>
    <property type="match status" value="1"/>
</dbReference>
<reference evidence="6 7" key="1">
    <citation type="submission" date="2023-01" db="EMBL/GenBank/DDBJ databases">
        <title>Draft genome sequence of Nocardiopsis sp. RSe5-2 isolated from halophytes.</title>
        <authorList>
            <person name="Duangmal K."/>
            <person name="Chantavorakit T."/>
        </authorList>
    </citation>
    <scope>NUCLEOTIDE SEQUENCE [LARGE SCALE GENOMIC DNA]</scope>
    <source>
        <strain evidence="6 7">RSe5-2</strain>
    </source>
</reference>
<keyword evidence="2" id="KW-0645">Protease</keyword>
<dbReference type="PANTHER" id="PTHR47053">
    <property type="entry name" value="MUREIN DD-ENDOPEPTIDASE MEPH-RELATED"/>
    <property type="match status" value="1"/>
</dbReference>
<dbReference type="Proteomes" id="UP001527866">
    <property type="component" value="Unassembled WGS sequence"/>
</dbReference>
<dbReference type="Gene3D" id="3.90.1720.10">
    <property type="entry name" value="endopeptidase domain like (from Nostoc punctiforme)"/>
    <property type="match status" value="1"/>
</dbReference>